<evidence type="ECO:0000256" key="4">
    <source>
        <dbReference type="ARBA" id="ARBA00022884"/>
    </source>
</evidence>
<dbReference type="FunFam" id="3.40.50.1470:FF:000001">
    <property type="entry name" value="Peptidyl-tRNA hydrolase"/>
    <property type="match status" value="1"/>
</dbReference>
<dbReference type="Gene3D" id="3.40.50.1470">
    <property type="entry name" value="Peptidyl-tRNA hydrolase"/>
    <property type="match status" value="1"/>
</dbReference>
<dbReference type="GO" id="GO:0004045">
    <property type="term" value="F:peptidyl-tRNA hydrolase activity"/>
    <property type="evidence" value="ECO:0007669"/>
    <property type="project" value="UniProtKB-UniRule"/>
</dbReference>
<dbReference type="GO" id="GO:0000049">
    <property type="term" value="F:tRNA binding"/>
    <property type="evidence" value="ECO:0007669"/>
    <property type="project" value="UniProtKB-UniRule"/>
</dbReference>
<evidence type="ECO:0000256" key="2">
    <source>
        <dbReference type="ARBA" id="ARBA00022555"/>
    </source>
</evidence>
<dbReference type="PANTHER" id="PTHR17224">
    <property type="entry name" value="PEPTIDYL-TRNA HYDROLASE"/>
    <property type="match status" value="1"/>
</dbReference>
<comment type="subunit">
    <text evidence="8">Monomer.</text>
</comment>
<dbReference type="SUPFAM" id="SSF53178">
    <property type="entry name" value="Peptidyl-tRNA hydrolase-like"/>
    <property type="match status" value="1"/>
</dbReference>
<evidence type="ECO:0000256" key="8">
    <source>
        <dbReference type="HAMAP-Rule" id="MF_00083"/>
    </source>
</evidence>
<dbReference type="GO" id="GO:0005737">
    <property type="term" value="C:cytoplasm"/>
    <property type="evidence" value="ECO:0007669"/>
    <property type="project" value="UniProtKB-SubCell"/>
</dbReference>
<sequence length="200" mass="21418">MLFGKNTSRGVEWIIAFLGNPGPDYAGTRHNAGFMAGEAMAKRLGVSISRLRHRALTATADIGGRRVLLMLPQTYMNLSGEAVGEAARFYKVPPEHVIAVSDEMALPPGTIRVRTGGSAGGHNGLKSIIAALGTERFPRIRLGVGEPPHPDYDTADWVLGRFGPEDAKLMASAAERAAQAAESYITEGPDRTMSKFNART</sequence>
<feature type="site" description="Stabilizes the basic form of H active site to accept a proton" evidence="8">
    <location>
        <position position="102"/>
    </location>
</feature>
<dbReference type="EMBL" id="DVGA01000023">
    <property type="protein sequence ID" value="HIQ77971.1"/>
    <property type="molecule type" value="Genomic_DNA"/>
</dbReference>
<dbReference type="HAMAP" id="MF_00083">
    <property type="entry name" value="Pept_tRNA_hydro_bact"/>
    <property type="match status" value="1"/>
</dbReference>
<keyword evidence="3 8" id="KW-0378">Hydrolase</keyword>
<accession>A0A9D0ZEL7</accession>
<feature type="binding site" evidence="8">
    <location>
        <position position="123"/>
    </location>
    <ligand>
        <name>tRNA</name>
        <dbReference type="ChEBI" id="CHEBI:17843"/>
    </ligand>
</feature>
<dbReference type="PROSITE" id="PS01196">
    <property type="entry name" value="PEPT_TRNA_HYDROL_2"/>
    <property type="match status" value="1"/>
</dbReference>
<feature type="binding site" evidence="8">
    <location>
        <position position="77"/>
    </location>
    <ligand>
        <name>tRNA</name>
        <dbReference type="ChEBI" id="CHEBI:17843"/>
    </ligand>
</feature>
<dbReference type="InterPro" id="IPR001328">
    <property type="entry name" value="Pept_tRNA_hydro"/>
</dbReference>
<reference evidence="9" key="2">
    <citation type="journal article" date="2021" name="PeerJ">
        <title>Extensive microbial diversity within the chicken gut microbiome revealed by metagenomics and culture.</title>
        <authorList>
            <person name="Gilroy R."/>
            <person name="Ravi A."/>
            <person name="Getino M."/>
            <person name="Pursley I."/>
            <person name="Horton D.L."/>
            <person name="Alikhan N.F."/>
            <person name="Baker D."/>
            <person name="Gharbi K."/>
            <person name="Hall N."/>
            <person name="Watson M."/>
            <person name="Adriaenssens E.M."/>
            <person name="Foster-Nyarko E."/>
            <person name="Jarju S."/>
            <person name="Secka A."/>
            <person name="Antonio M."/>
            <person name="Oren A."/>
            <person name="Chaudhuri R.R."/>
            <person name="La Ragione R."/>
            <person name="Hildebrand F."/>
            <person name="Pallen M.J."/>
        </authorList>
    </citation>
    <scope>NUCLEOTIDE SEQUENCE</scope>
    <source>
        <strain evidence="9">ChiBcolR7-354</strain>
    </source>
</reference>
<evidence type="ECO:0000313" key="10">
    <source>
        <dbReference type="Proteomes" id="UP000824262"/>
    </source>
</evidence>
<comment type="caution">
    <text evidence="9">The sequence shown here is derived from an EMBL/GenBank/DDBJ whole genome shotgun (WGS) entry which is preliminary data.</text>
</comment>
<keyword evidence="8" id="KW-0963">Cytoplasm</keyword>
<evidence type="ECO:0000256" key="3">
    <source>
        <dbReference type="ARBA" id="ARBA00022801"/>
    </source>
</evidence>
<comment type="similarity">
    <text evidence="5 8">Belongs to the PTH family.</text>
</comment>
<evidence type="ECO:0000256" key="1">
    <source>
        <dbReference type="ARBA" id="ARBA00013260"/>
    </source>
</evidence>
<feature type="active site" description="Proton acceptor" evidence="8">
    <location>
        <position position="30"/>
    </location>
</feature>
<keyword evidence="2 8" id="KW-0820">tRNA-binding</keyword>
<dbReference type="AlphaFoldDB" id="A0A9D0ZEL7"/>
<evidence type="ECO:0000256" key="5">
    <source>
        <dbReference type="ARBA" id="ARBA00038063"/>
    </source>
</evidence>
<feature type="binding site" evidence="8">
    <location>
        <position position="75"/>
    </location>
    <ligand>
        <name>tRNA</name>
        <dbReference type="ChEBI" id="CHEBI:17843"/>
    </ligand>
</feature>
<dbReference type="GO" id="GO:0072344">
    <property type="term" value="P:rescue of stalled ribosome"/>
    <property type="evidence" value="ECO:0007669"/>
    <property type="project" value="UniProtKB-UniRule"/>
</dbReference>
<protein>
    <recommendedName>
        <fullName evidence="7 8">Peptidyl-tRNA hydrolase</fullName>
        <shortName evidence="8">Pth</shortName>
        <ecNumber evidence="1 8">3.1.1.29</ecNumber>
    </recommendedName>
</protein>
<reference evidence="9" key="1">
    <citation type="submission" date="2020-10" db="EMBL/GenBank/DDBJ databases">
        <authorList>
            <person name="Gilroy R."/>
        </authorList>
    </citation>
    <scope>NUCLEOTIDE SEQUENCE</scope>
    <source>
        <strain evidence="9">ChiBcolR7-354</strain>
    </source>
</reference>
<dbReference type="GO" id="GO:0006515">
    <property type="term" value="P:protein quality control for misfolded or incompletely synthesized proteins"/>
    <property type="evidence" value="ECO:0007669"/>
    <property type="project" value="UniProtKB-UniRule"/>
</dbReference>
<feature type="binding site" evidence="8">
    <location>
        <position position="25"/>
    </location>
    <ligand>
        <name>tRNA</name>
        <dbReference type="ChEBI" id="CHEBI:17843"/>
    </ligand>
</feature>
<evidence type="ECO:0000256" key="7">
    <source>
        <dbReference type="ARBA" id="ARBA00050038"/>
    </source>
</evidence>
<dbReference type="PANTHER" id="PTHR17224:SF1">
    <property type="entry name" value="PEPTIDYL-TRNA HYDROLASE"/>
    <property type="match status" value="1"/>
</dbReference>
<dbReference type="CDD" id="cd00462">
    <property type="entry name" value="PTH"/>
    <property type="match status" value="1"/>
</dbReference>
<comment type="function">
    <text evidence="8">Catalyzes the release of premature peptidyl moieties from peptidyl-tRNA molecules trapped in stalled 50S ribosomal subunits, and thus maintains levels of free tRNAs and 50S ribosomes.</text>
</comment>
<dbReference type="EC" id="3.1.1.29" evidence="1 8"/>
<organism evidence="9 10">
    <name type="scientific">Candidatus Scatomorpha intestinavium</name>
    <dbReference type="NCBI Taxonomy" id="2840922"/>
    <lineage>
        <taxon>Bacteria</taxon>
        <taxon>Bacillati</taxon>
        <taxon>Bacillota</taxon>
        <taxon>Clostridia</taxon>
        <taxon>Eubacteriales</taxon>
        <taxon>Candidatus Scatomorpha</taxon>
    </lineage>
</organism>
<evidence type="ECO:0000256" key="6">
    <source>
        <dbReference type="ARBA" id="ARBA00048707"/>
    </source>
</evidence>
<dbReference type="NCBIfam" id="TIGR00447">
    <property type="entry name" value="pth"/>
    <property type="match status" value="1"/>
</dbReference>
<evidence type="ECO:0000313" key="9">
    <source>
        <dbReference type="EMBL" id="HIQ77971.1"/>
    </source>
</evidence>
<gene>
    <name evidence="8" type="primary">pth</name>
    <name evidence="9" type="ORF">IAB77_01775</name>
</gene>
<comment type="function">
    <text evidence="8">Hydrolyzes ribosome-free peptidyl-tRNAs (with 1 or more amino acids incorporated), which drop off the ribosome during protein synthesis, or as a result of ribosome stalling.</text>
</comment>
<comment type="subcellular location">
    <subcellularLocation>
        <location evidence="8">Cytoplasm</location>
    </subcellularLocation>
</comment>
<proteinExistence type="inferred from homology"/>
<feature type="site" description="Discriminates between blocked and unblocked aminoacyl-tRNA" evidence="8">
    <location>
        <position position="20"/>
    </location>
</feature>
<name>A0A9D0ZEL7_9FIRM</name>
<comment type="catalytic activity">
    <reaction evidence="6 8">
        <text>an N-acyl-L-alpha-aminoacyl-tRNA + H2O = an N-acyl-L-amino acid + a tRNA + H(+)</text>
        <dbReference type="Rhea" id="RHEA:54448"/>
        <dbReference type="Rhea" id="RHEA-COMP:10123"/>
        <dbReference type="Rhea" id="RHEA-COMP:13883"/>
        <dbReference type="ChEBI" id="CHEBI:15377"/>
        <dbReference type="ChEBI" id="CHEBI:15378"/>
        <dbReference type="ChEBI" id="CHEBI:59874"/>
        <dbReference type="ChEBI" id="CHEBI:78442"/>
        <dbReference type="ChEBI" id="CHEBI:138191"/>
        <dbReference type="EC" id="3.1.1.29"/>
    </reaction>
</comment>
<dbReference type="Proteomes" id="UP000824262">
    <property type="component" value="Unassembled WGS sequence"/>
</dbReference>
<keyword evidence="4 8" id="KW-0694">RNA-binding</keyword>
<dbReference type="InterPro" id="IPR036416">
    <property type="entry name" value="Pept_tRNA_hydro_sf"/>
</dbReference>
<dbReference type="Pfam" id="PF01195">
    <property type="entry name" value="Pept_tRNA_hydro"/>
    <property type="match status" value="1"/>
</dbReference>
<dbReference type="InterPro" id="IPR018171">
    <property type="entry name" value="Pept_tRNA_hydro_CS"/>
</dbReference>